<organism evidence="1">
    <name type="scientific">Anguilla anguilla</name>
    <name type="common">European freshwater eel</name>
    <name type="synonym">Muraena anguilla</name>
    <dbReference type="NCBI Taxonomy" id="7936"/>
    <lineage>
        <taxon>Eukaryota</taxon>
        <taxon>Metazoa</taxon>
        <taxon>Chordata</taxon>
        <taxon>Craniata</taxon>
        <taxon>Vertebrata</taxon>
        <taxon>Euteleostomi</taxon>
        <taxon>Actinopterygii</taxon>
        <taxon>Neopterygii</taxon>
        <taxon>Teleostei</taxon>
        <taxon>Anguilliformes</taxon>
        <taxon>Anguillidae</taxon>
        <taxon>Anguilla</taxon>
    </lineage>
</organism>
<dbReference type="EMBL" id="GBXM01080621">
    <property type="protein sequence ID" value="JAH27956.1"/>
    <property type="molecule type" value="Transcribed_RNA"/>
</dbReference>
<reference evidence="1" key="2">
    <citation type="journal article" date="2015" name="Fish Shellfish Immunol.">
        <title>Early steps in the European eel (Anguilla anguilla)-Vibrio vulnificus interaction in the gills: Role of the RtxA13 toxin.</title>
        <authorList>
            <person name="Callol A."/>
            <person name="Pajuelo D."/>
            <person name="Ebbesson L."/>
            <person name="Teles M."/>
            <person name="MacKenzie S."/>
            <person name="Amaro C."/>
        </authorList>
    </citation>
    <scope>NUCLEOTIDE SEQUENCE</scope>
</reference>
<protein>
    <submittedName>
        <fullName evidence="1">Uncharacterized protein</fullName>
    </submittedName>
</protein>
<accession>A0A0E9RFP3</accession>
<reference evidence="1" key="1">
    <citation type="submission" date="2014-11" db="EMBL/GenBank/DDBJ databases">
        <authorList>
            <person name="Amaro Gonzalez C."/>
        </authorList>
    </citation>
    <scope>NUCLEOTIDE SEQUENCE</scope>
</reference>
<evidence type="ECO:0000313" key="1">
    <source>
        <dbReference type="EMBL" id="JAH27956.1"/>
    </source>
</evidence>
<dbReference type="AlphaFoldDB" id="A0A0E9RFP3"/>
<proteinExistence type="predicted"/>
<name>A0A0E9RFP3_ANGAN</name>
<sequence length="27" mass="3024">MIIGSGSQTFLQRWHSAETKCGLAMRD</sequence>